<evidence type="ECO:0000313" key="1">
    <source>
        <dbReference type="EMBL" id="WMV48817.1"/>
    </source>
</evidence>
<evidence type="ECO:0000313" key="2">
    <source>
        <dbReference type="Proteomes" id="UP001234989"/>
    </source>
</evidence>
<dbReference type="AlphaFoldDB" id="A0AAF0UM40"/>
<dbReference type="CDD" id="cd06222">
    <property type="entry name" value="RNase_H_like"/>
    <property type="match status" value="1"/>
</dbReference>
<keyword evidence="2" id="KW-1185">Reference proteome</keyword>
<dbReference type="PANTHER" id="PTHR47723:SF19">
    <property type="entry name" value="POLYNUCLEOTIDYL TRANSFERASE, RIBONUCLEASE H-LIKE SUPERFAMILY PROTEIN"/>
    <property type="match status" value="1"/>
</dbReference>
<dbReference type="EMBL" id="CP133621">
    <property type="protein sequence ID" value="WMV48817.1"/>
    <property type="molecule type" value="Genomic_DNA"/>
</dbReference>
<name>A0AAF0UM40_SOLVR</name>
<dbReference type="InterPro" id="IPR044730">
    <property type="entry name" value="RNase_H-like_dom_plant"/>
</dbReference>
<accession>A0AAF0UM40</accession>
<protein>
    <recommendedName>
        <fullName evidence="3">RNase H type-1 domain-containing protein</fullName>
    </recommendedName>
</protein>
<dbReference type="PANTHER" id="PTHR47723">
    <property type="entry name" value="OS05G0353850 PROTEIN"/>
    <property type="match status" value="1"/>
</dbReference>
<organism evidence="1 2">
    <name type="scientific">Solanum verrucosum</name>
    <dbReference type="NCBI Taxonomy" id="315347"/>
    <lineage>
        <taxon>Eukaryota</taxon>
        <taxon>Viridiplantae</taxon>
        <taxon>Streptophyta</taxon>
        <taxon>Embryophyta</taxon>
        <taxon>Tracheophyta</taxon>
        <taxon>Spermatophyta</taxon>
        <taxon>Magnoliopsida</taxon>
        <taxon>eudicotyledons</taxon>
        <taxon>Gunneridae</taxon>
        <taxon>Pentapetalae</taxon>
        <taxon>asterids</taxon>
        <taxon>lamiids</taxon>
        <taxon>Solanales</taxon>
        <taxon>Solanaceae</taxon>
        <taxon>Solanoideae</taxon>
        <taxon>Solaneae</taxon>
        <taxon>Solanum</taxon>
    </lineage>
</organism>
<gene>
    <name evidence="1" type="ORF">MTR67_042202</name>
</gene>
<proteinExistence type="predicted"/>
<dbReference type="Proteomes" id="UP001234989">
    <property type="component" value="Chromosome 10"/>
</dbReference>
<dbReference type="InterPro" id="IPR053151">
    <property type="entry name" value="RNase_H-like"/>
</dbReference>
<sequence>MAIYVPTANNWHYVHFPVIGYVTDVRNRVQPPIIEYVSYTHDHVQSVVRHVRQRDASRYINWSFPPSEYIKINTDGTFMQNSGLARYRGIARDDRGRWLGGFMGRLGVVTTSCLTAELWARRADRGEELQPKERHYRDGPP</sequence>
<reference evidence="1" key="1">
    <citation type="submission" date="2023-08" db="EMBL/GenBank/DDBJ databases">
        <title>A de novo genome assembly of Solanum verrucosum Schlechtendal, a Mexican diploid species geographically isolated from the other diploid A-genome species in potato relatives.</title>
        <authorList>
            <person name="Hosaka K."/>
        </authorList>
    </citation>
    <scope>NUCLEOTIDE SEQUENCE</scope>
    <source>
        <tissue evidence="1">Young leaves</tissue>
    </source>
</reference>
<evidence type="ECO:0008006" key="3">
    <source>
        <dbReference type="Google" id="ProtNLM"/>
    </source>
</evidence>